<dbReference type="PANTHER" id="PTHR33279:SF6">
    <property type="entry name" value="SULFUR CARRIER PROTEIN YEDF-RELATED"/>
    <property type="match status" value="1"/>
</dbReference>
<feature type="domain" description="UPF0033" evidence="2">
    <location>
        <begin position="4"/>
        <end position="73"/>
    </location>
</feature>
<reference evidence="3 4" key="1">
    <citation type="submission" date="2023-10" db="EMBL/GenBank/DDBJ databases">
        <title>Virgibacillus soli CC-YMP-6 genome.</title>
        <authorList>
            <person name="Miliotis G."/>
            <person name="Sengupta P."/>
            <person name="Hameed A."/>
            <person name="Chuvochina M."/>
            <person name="Mcdonagh F."/>
            <person name="Simpson A.C."/>
            <person name="Singh N.K."/>
            <person name="Rekha P.D."/>
            <person name="Raman K."/>
            <person name="Hugenholtz P."/>
            <person name="Venkateswaran K."/>
        </authorList>
    </citation>
    <scope>NUCLEOTIDE SEQUENCE [LARGE SCALE GENOMIC DNA]</scope>
    <source>
        <strain evidence="3 4">CC-YMP-6</strain>
    </source>
</reference>
<comment type="caution">
    <text evidence="3">The sequence shown here is derived from an EMBL/GenBank/DDBJ whole genome shotgun (WGS) entry which is preliminary data.</text>
</comment>
<accession>A0ABU5CN31</accession>
<name>A0ABU5CN31_9BACI</name>
<evidence type="ECO:0000259" key="2">
    <source>
        <dbReference type="Pfam" id="PF01206"/>
    </source>
</evidence>
<organism evidence="3 4">
    <name type="scientific">Paracerasibacillus soli</name>
    <dbReference type="NCBI Taxonomy" id="480284"/>
    <lineage>
        <taxon>Bacteria</taxon>
        <taxon>Bacillati</taxon>
        <taxon>Bacillota</taxon>
        <taxon>Bacilli</taxon>
        <taxon>Bacillales</taxon>
        <taxon>Bacillaceae</taxon>
        <taxon>Paracerasibacillus</taxon>
    </lineage>
</organism>
<evidence type="ECO:0000256" key="1">
    <source>
        <dbReference type="ARBA" id="ARBA00008984"/>
    </source>
</evidence>
<evidence type="ECO:0000313" key="4">
    <source>
        <dbReference type="Proteomes" id="UP001275315"/>
    </source>
</evidence>
<proteinExistence type="inferred from homology"/>
<dbReference type="Proteomes" id="UP001275315">
    <property type="component" value="Unassembled WGS sequence"/>
</dbReference>
<dbReference type="Gene3D" id="3.30.110.40">
    <property type="entry name" value="TusA-like domain"/>
    <property type="match status" value="1"/>
</dbReference>
<dbReference type="InterPro" id="IPR001455">
    <property type="entry name" value="TusA-like"/>
</dbReference>
<dbReference type="SUPFAM" id="SSF64307">
    <property type="entry name" value="SirA-like"/>
    <property type="match status" value="1"/>
</dbReference>
<comment type="similarity">
    <text evidence="1">Belongs to the sulfur carrier protein TusA family.</text>
</comment>
<dbReference type="InterPro" id="IPR036868">
    <property type="entry name" value="TusA-like_sf"/>
</dbReference>
<sequence>MSQTLQVMGQICPFPLVKAKETIANMQSGELLTIHFDCTQATESIPRWAAEEGHEVTNFEQMDLAAWSITIKKDSLFMCKRKIKS</sequence>
<evidence type="ECO:0000313" key="3">
    <source>
        <dbReference type="EMBL" id="MDY0407746.1"/>
    </source>
</evidence>
<protein>
    <submittedName>
        <fullName evidence="3">Sulfurtransferase TusA family protein</fullName>
    </submittedName>
</protein>
<keyword evidence="4" id="KW-1185">Reference proteome</keyword>
<gene>
    <name evidence="3" type="ORF">RWD45_02865</name>
</gene>
<dbReference type="EMBL" id="JAWDIQ010000001">
    <property type="protein sequence ID" value="MDY0407746.1"/>
    <property type="molecule type" value="Genomic_DNA"/>
</dbReference>
<dbReference type="Pfam" id="PF01206">
    <property type="entry name" value="TusA"/>
    <property type="match status" value="1"/>
</dbReference>
<dbReference type="PANTHER" id="PTHR33279">
    <property type="entry name" value="SULFUR CARRIER PROTEIN YEDF-RELATED"/>
    <property type="match status" value="1"/>
</dbReference>
<dbReference type="CDD" id="cd00291">
    <property type="entry name" value="SirA_YedF_YeeD"/>
    <property type="match status" value="1"/>
</dbReference>
<dbReference type="RefSeq" id="WP_320378532.1">
    <property type="nucleotide sequence ID" value="NZ_JAWDIQ010000001.1"/>
</dbReference>